<sequence>MPSSRQQAAVRVQEGSLAPSSAGPLRLRRATTARARLDCLVRHVRAREVNRRSAVSRYSRRPGTAASSSAATPQPGAPSRSPVGADLSGVLPAGADLREGDLRGALVCKEELRDVDWLRSGRTKARMGPPSSA</sequence>
<reference evidence="3" key="1">
    <citation type="journal article" date="2019" name="Int. J. Syst. Evol. Microbiol.">
        <title>The Global Catalogue of Microorganisms (GCM) 10K type strain sequencing project: providing services to taxonomists for standard genome sequencing and annotation.</title>
        <authorList>
            <consortium name="The Broad Institute Genomics Platform"/>
            <consortium name="The Broad Institute Genome Sequencing Center for Infectious Disease"/>
            <person name="Wu L."/>
            <person name="Ma J."/>
        </authorList>
    </citation>
    <scope>NUCLEOTIDE SEQUENCE [LARGE SCALE GENOMIC DNA]</scope>
    <source>
        <strain evidence="3">JCM 18081</strain>
    </source>
</reference>
<dbReference type="Proteomes" id="UP001501265">
    <property type="component" value="Unassembled WGS sequence"/>
</dbReference>
<keyword evidence="3" id="KW-1185">Reference proteome</keyword>
<evidence type="ECO:0008006" key="4">
    <source>
        <dbReference type="Google" id="ProtNLM"/>
    </source>
</evidence>
<organism evidence="2 3">
    <name type="scientific">Streptomyces ziwulingensis</name>
    <dbReference type="NCBI Taxonomy" id="1045501"/>
    <lineage>
        <taxon>Bacteria</taxon>
        <taxon>Bacillati</taxon>
        <taxon>Actinomycetota</taxon>
        <taxon>Actinomycetes</taxon>
        <taxon>Kitasatosporales</taxon>
        <taxon>Streptomycetaceae</taxon>
        <taxon>Streptomyces</taxon>
    </lineage>
</organism>
<comment type="caution">
    <text evidence="2">The sequence shown here is derived from an EMBL/GenBank/DDBJ whole genome shotgun (WGS) entry which is preliminary data.</text>
</comment>
<feature type="compositionally biased region" description="Low complexity" evidence="1">
    <location>
        <begin position="61"/>
        <end position="79"/>
    </location>
</feature>
<evidence type="ECO:0000256" key="1">
    <source>
        <dbReference type="SAM" id="MobiDB-lite"/>
    </source>
</evidence>
<evidence type="ECO:0000313" key="2">
    <source>
        <dbReference type="EMBL" id="GAA4819208.1"/>
    </source>
</evidence>
<name>A0ABP9CUI6_9ACTN</name>
<accession>A0ABP9CUI6</accession>
<feature type="region of interest" description="Disordered" evidence="1">
    <location>
        <begin position="1"/>
        <end position="25"/>
    </location>
</feature>
<gene>
    <name evidence="2" type="ORF">GCM10023220_60160</name>
</gene>
<proteinExistence type="predicted"/>
<feature type="region of interest" description="Disordered" evidence="1">
    <location>
        <begin position="50"/>
        <end position="94"/>
    </location>
</feature>
<dbReference type="EMBL" id="BAABIG010000073">
    <property type="protein sequence ID" value="GAA4819208.1"/>
    <property type="molecule type" value="Genomic_DNA"/>
</dbReference>
<evidence type="ECO:0000313" key="3">
    <source>
        <dbReference type="Proteomes" id="UP001501265"/>
    </source>
</evidence>
<protein>
    <recommendedName>
        <fullName evidence="4">Pentapeptide repeat-containing protein</fullName>
    </recommendedName>
</protein>